<proteinExistence type="predicted"/>
<comment type="caution">
    <text evidence="1">The sequence shown here is derived from an EMBL/GenBank/DDBJ whole genome shotgun (WGS) entry which is preliminary data.</text>
</comment>
<dbReference type="AlphaFoldDB" id="A0A6I2U4R2"/>
<organism evidence="1 2">
    <name type="scientific">Ruthenibacterium lactatiformans</name>
    <dbReference type="NCBI Taxonomy" id="1550024"/>
    <lineage>
        <taxon>Bacteria</taxon>
        <taxon>Bacillati</taxon>
        <taxon>Bacillota</taxon>
        <taxon>Clostridia</taxon>
        <taxon>Eubacteriales</taxon>
        <taxon>Oscillospiraceae</taxon>
        <taxon>Ruthenibacterium</taxon>
    </lineage>
</organism>
<evidence type="ECO:0000313" key="1">
    <source>
        <dbReference type="EMBL" id="MST91124.1"/>
    </source>
</evidence>
<sequence>MRERFEQRLFRIFAQAGYSPVQLLTITPEEMVEIPGITVPNIRAVLCVQNNVLADRNKVRSSNLVEALLKEAEESGCCHE</sequence>
<protein>
    <submittedName>
        <fullName evidence="1">Uncharacterized protein</fullName>
    </submittedName>
</protein>
<dbReference type="Proteomes" id="UP000431913">
    <property type="component" value="Unassembled WGS sequence"/>
</dbReference>
<dbReference type="RefSeq" id="WP_154521639.1">
    <property type="nucleotide sequence ID" value="NZ_VUNJ01000003.1"/>
</dbReference>
<gene>
    <name evidence="1" type="ORF">FYJ76_04110</name>
</gene>
<reference evidence="1 2" key="1">
    <citation type="submission" date="2019-08" db="EMBL/GenBank/DDBJ databases">
        <title>In-depth cultivation of the pig gut microbiome towards novel bacterial diversity and tailored functional studies.</title>
        <authorList>
            <person name="Wylensek D."/>
            <person name="Hitch T.C.A."/>
            <person name="Clavel T."/>
        </authorList>
    </citation>
    <scope>NUCLEOTIDE SEQUENCE [LARGE SCALE GENOMIC DNA]</scope>
    <source>
        <strain evidence="1 2">WCA3-601-WT-6J</strain>
    </source>
</reference>
<accession>A0A6I2U4R2</accession>
<name>A0A6I2U4R2_9FIRM</name>
<dbReference type="EMBL" id="VUNJ01000003">
    <property type="protein sequence ID" value="MST91124.1"/>
    <property type="molecule type" value="Genomic_DNA"/>
</dbReference>
<evidence type="ECO:0000313" key="2">
    <source>
        <dbReference type="Proteomes" id="UP000431913"/>
    </source>
</evidence>